<dbReference type="Pfam" id="PF00484">
    <property type="entry name" value="Pro_CA"/>
    <property type="match status" value="1"/>
</dbReference>
<accession>A0A2W4ZA49</accession>
<feature type="binding site" evidence="6">
    <location>
        <position position="44"/>
    </location>
    <ligand>
        <name>Zn(2+)</name>
        <dbReference type="ChEBI" id="CHEBI:29105"/>
    </ligand>
</feature>
<dbReference type="PANTHER" id="PTHR11002">
    <property type="entry name" value="CARBONIC ANHYDRASE"/>
    <property type="match status" value="1"/>
</dbReference>
<dbReference type="AlphaFoldDB" id="A0A2W4ZA49"/>
<dbReference type="InterPro" id="IPR015892">
    <property type="entry name" value="Carbonic_anhydrase_CS"/>
</dbReference>
<evidence type="ECO:0000256" key="6">
    <source>
        <dbReference type="PIRSR" id="PIRSR601765-1"/>
    </source>
</evidence>
<evidence type="ECO:0000256" key="3">
    <source>
        <dbReference type="ARBA" id="ARBA00022833"/>
    </source>
</evidence>
<dbReference type="Proteomes" id="UP000248614">
    <property type="component" value="Unassembled WGS sequence"/>
</dbReference>
<dbReference type="GO" id="GO:0004089">
    <property type="term" value="F:carbonate dehydratase activity"/>
    <property type="evidence" value="ECO:0007669"/>
    <property type="project" value="UniProtKB-UniRule"/>
</dbReference>
<feature type="binding site" evidence="6">
    <location>
        <position position="101"/>
    </location>
    <ligand>
        <name>Zn(2+)</name>
        <dbReference type="ChEBI" id="CHEBI:29105"/>
    </ligand>
</feature>
<sequence>MREYKHLLLANKAWAAERLEDNPDYFARQIAGQQPEFLWIGCSDSRVAPDQLTNTEPGGMFIHRNIANLIHPDDQNLMSVVQFAVEVLKVGHIIVCGHYGCGGLQAALDGGVHGHVHDWLAIARDVVGNHRDELDALPLDQRANRLVELNVHDQLVQLAQTDVVQKAFAAGQPLELHGWVYDLRDGLLKPLMEIDATTPLGEVQKPDKVLV</sequence>
<dbReference type="SUPFAM" id="SSF53056">
    <property type="entry name" value="beta-carbonic anhydrase, cab"/>
    <property type="match status" value="1"/>
</dbReference>
<evidence type="ECO:0000256" key="2">
    <source>
        <dbReference type="ARBA" id="ARBA00022723"/>
    </source>
</evidence>
<evidence type="ECO:0000256" key="1">
    <source>
        <dbReference type="ARBA" id="ARBA00006217"/>
    </source>
</evidence>
<keyword evidence="4 7" id="KW-0456">Lyase</keyword>
<feature type="binding site" evidence="6">
    <location>
        <position position="98"/>
    </location>
    <ligand>
        <name>Zn(2+)</name>
        <dbReference type="ChEBI" id="CHEBI:29105"/>
    </ligand>
</feature>
<keyword evidence="2 6" id="KW-0479">Metal-binding</keyword>
<proteinExistence type="inferred from homology"/>
<evidence type="ECO:0000256" key="7">
    <source>
        <dbReference type="RuleBase" id="RU003956"/>
    </source>
</evidence>
<dbReference type="FunFam" id="3.40.1050.10:FF:000001">
    <property type="entry name" value="Carbonic anhydrase"/>
    <property type="match status" value="1"/>
</dbReference>
<dbReference type="InterPro" id="IPR001765">
    <property type="entry name" value="Carbonic_anhydrase"/>
</dbReference>
<organism evidence="8 9">
    <name type="scientific">Sphingomonas hengshuiensis</name>
    <dbReference type="NCBI Taxonomy" id="1609977"/>
    <lineage>
        <taxon>Bacteria</taxon>
        <taxon>Pseudomonadati</taxon>
        <taxon>Pseudomonadota</taxon>
        <taxon>Alphaproteobacteria</taxon>
        <taxon>Sphingomonadales</taxon>
        <taxon>Sphingomonadaceae</taxon>
        <taxon>Sphingomonas</taxon>
    </lineage>
</organism>
<dbReference type="InterPro" id="IPR036874">
    <property type="entry name" value="Carbonic_anhydrase_sf"/>
</dbReference>
<reference evidence="8 9" key="1">
    <citation type="submission" date="2017-08" db="EMBL/GenBank/DDBJ databases">
        <title>Infants hospitalized years apart are colonized by the same room-sourced microbial strains.</title>
        <authorList>
            <person name="Brooks B."/>
            <person name="Olm M.R."/>
            <person name="Firek B.A."/>
            <person name="Baker R."/>
            <person name="Thomas B.C."/>
            <person name="Morowitz M.J."/>
            <person name="Banfield J.F."/>
        </authorList>
    </citation>
    <scope>NUCLEOTIDE SEQUENCE [LARGE SCALE GENOMIC DNA]</scope>
    <source>
        <strain evidence="8">S2_018_000_R3_110</strain>
    </source>
</reference>
<dbReference type="SMART" id="SM00947">
    <property type="entry name" value="Pro_CA"/>
    <property type="match status" value="1"/>
</dbReference>
<dbReference type="PROSITE" id="PS00704">
    <property type="entry name" value="PROK_CO2_ANHYDRASE_1"/>
    <property type="match status" value="1"/>
</dbReference>
<dbReference type="PANTHER" id="PTHR11002:SF76">
    <property type="entry name" value="CARBONIC ANHYDRASE"/>
    <property type="match status" value="1"/>
</dbReference>
<dbReference type="GO" id="GO:0008270">
    <property type="term" value="F:zinc ion binding"/>
    <property type="evidence" value="ECO:0007669"/>
    <property type="project" value="UniProtKB-UniRule"/>
</dbReference>
<evidence type="ECO:0000313" key="8">
    <source>
        <dbReference type="EMBL" id="PZO78606.1"/>
    </source>
</evidence>
<keyword evidence="3 6" id="KW-0862">Zinc</keyword>
<dbReference type="GO" id="GO:0015976">
    <property type="term" value="P:carbon utilization"/>
    <property type="evidence" value="ECO:0007669"/>
    <property type="project" value="InterPro"/>
</dbReference>
<gene>
    <name evidence="8" type="ORF">DI632_06520</name>
</gene>
<comment type="function">
    <text evidence="7">Reversible hydration of carbon dioxide.</text>
</comment>
<dbReference type="Gene3D" id="3.40.1050.10">
    <property type="entry name" value="Carbonic anhydrase"/>
    <property type="match status" value="1"/>
</dbReference>
<evidence type="ECO:0000256" key="4">
    <source>
        <dbReference type="ARBA" id="ARBA00023239"/>
    </source>
</evidence>
<evidence type="ECO:0000313" key="9">
    <source>
        <dbReference type="Proteomes" id="UP000248614"/>
    </source>
</evidence>
<comment type="catalytic activity">
    <reaction evidence="5 7">
        <text>hydrogencarbonate + H(+) = CO2 + H2O</text>
        <dbReference type="Rhea" id="RHEA:10748"/>
        <dbReference type="ChEBI" id="CHEBI:15377"/>
        <dbReference type="ChEBI" id="CHEBI:15378"/>
        <dbReference type="ChEBI" id="CHEBI:16526"/>
        <dbReference type="ChEBI" id="CHEBI:17544"/>
        <dbReference type="EC" id="4.2.1.1"/>
    </reaction>
</comment>
<feature type="binding site" evidence="6">
    <location>
        <position position="42"/>
    </location>
    <ligand>
        <name>Zn(2+)</name>
        <dbReference type="ChEBI" id="CHEBI:29105"/>
    </ligand>
</feature>
<dbReference type="CDD" id="cd00883">
    <property type="entry name" value="beta_CA_cladeA"/>
    <property type="match status" value="1"/>
</dbReference>
<name>A0A2W4ZA49_9SPHN</name>
<comment type="caution">
    <text evidence="8">The sequence shown here is derived from an EMBL/GenBank/DDBJ whole genome shotgun (WGS) entry which is preliminary data.</text>
</comment>
<comment type="cofactor">
    <cofactor evidence="6">
        <name>Zn(2+)</name>
        <dbReference type="ChEBI" id="CHEBI:29105"/>
    </cofactor>
    <text evidence="6">Binds 1 zinc ion per subunit.</text>
</comment>
<protein>
    <recommendedName>
        <fullName evidence="7">Carbonic anhydrase</fullName>
        <ecNumber evidence="7">4.2.1.1</ecNumber>
    </recommendedName>
    <alternativeName>
        <fullName evidence="7">Carbonate dehydratase</fullName>
    </alternativeName>
</protein>
<evidence type="ECO:0000256" key="5">
    <source>
        <dbReference type="ARBA" id="ARBA00048348"/>
    </source>
</evidence>
<dbReference type="EC" id="4.2.1.1" evidence="7"/>
<dbReference type="PROSITE" id="PS00705">
    <property type="entry name" value="PROK_CO2_ANHYDRASE_2"/>
    <property type="match status" value="1"/>
</dbReference>
<dbReference type="EMBL" id="QFNF01000011">
    <property type="protein sequence ID" value="PZO78606.1"/>
    <property type="molecule type" value="Genomic_DNA"/>
</dbReference>
<comment type="similarity">
    <text evidence="1 7">Belongs to the beta-class carbonic anhydrase family.</text>
</comment>